<dbReference type="AlphaFoldDB" id="A0AAE0C4A5"/>
<accession>A0AAE0C4A5</accession>
<keyword evidence="7" id="KW-0408">Iron</keyword>
<evidence type="ECO:0000259" key="12">
    <source>
        <dbReference type="PROSITE" id="PS51184"/>
    </source>
</evidence>
<reference evidence="13 14" key="1">
    <citation type="journal article" date="2015" name="Genome Biol. Evol.">
        <title>Comparative Genomics of a Bacterivorous Green Alga Reveals Evolutionary Causalities and Consequences of Phago-Mixotrophic Mode of Nutrition.</title>
        <authorList>
            <person name="Burns J.A."/>
            <person name="Paasch A."/>
            <person name="Narechania A."/>
            <person name="Kim E."/>
        </authorList>
    </citation>
    <scope>NUCLEOTIDE SEQUENCE [LARGE SCALE GENOMIC DNA]</scope>
    <source>
        <strain evidence="13 14">PLY_AMNH</strain>
    </source>
</reference>
<organism evidence="13 14">
    <name type="scientific">Cymbomonas tetramitiformis</name>
    <dbReference type="NCBI Taxonomy" id="36881"/>
    <lineage>
        <taxon>Eukaryota</taxon>
        <taxon>Viridiplantae</taxon>
        <taxon>Chlorophyta</taxon>
        <taxon>Pyramimonadophyceae</taxon>
        <taxon>Pyramimonadales</taxon>
        <taxon>Pyramimonadaceae</taxon>
        <taxon>Cymbomonas</taxon>
    </lineage>
</organism>
<keyword evidence="8" id="KW-0805">Transcription regulation</keyword>
<evidence type="ECO:0000256" key="10">
    <source>
        <dbReference type="ARBA" id="ARBA00023242"/>
    </source>
</evidence>
<dbReference type="InterPro" id="IPR050910">
    <property type="entry name" value="JMJD6_ArgDemeth/LysHydrox"/>
</dbReference>
<evidence type="ECO:0000256" key="11">
    <source>
        <dbReference type="ARBA" id="ARBA00038068"/>
    </source>
</evidence>
<dbReference type="GO" id="GO:0106140">
    <property type="term" value="F:P-TEFb complex binding"/>
    <property type="evidence" value="ECO:0007669"/>
    <property type="project" value="TreeGrafter"/>
</dbReference>
<name>A0AAE0C4A5_9CHLO</name>
<gene>
    <name evidence="13" type="ORF">CYMTET_42371</name>
</gene>
<evidence type="ECO:0000313" key="13">
    <source>
        <dbReference type="EMBL" id="KAK3248162.1"/>
    </source>
</evidence>
<dbReference type="PANTHER" id="PTHR12480:SF32">
    <property type="entry name" value="BIFUNCTIONAL ARGININE DEMETHYLASE AND LYSYL-HYDROXYLASE JMJD6"/>
    <property type="match status" value="1"/>
</dbReference>
<dbReference type="SUPFAM" id="SSF51197">
    <property type="entry name" value="Clavaminate synthase-like"/>
    <property type="match status" value="1"/>
</dbReference>
<dbReference type="GO" id="GO:0046872">
    <property type="term" value="F:metal ion binding"/>
    <property type="evidence" value="ECO:0007669"/>
    <property type="project" value="UniProtKB-KW"/>
</dbReference>
<feature type="domain" description="JmjC" evidence="12">
    <location>
        <begin position="174"/>
        <end position="239"/>
    </location>
</feature>
<evidence type="ECO:0000256" key="6">
    <source>
        <dbReference type="ARBA" id="ARBA00023002"/>
    </source>
</evidence>
<comment type="caution">
    <text evidence="13">The sequence shown here is derived from an EMBL/GenBank/DDBJ whole genome shotgun (WGS) entry which is preliminary data.</text>
</comment>
<evidence type="ECO:0000256" key="4">
    <source>
        <dbReference type="ARBA" id="ARBA00022853"/>
    </source>
</evidence>
<comment type="similarity">
    <text evidence="11">Belongs to the JMJD6 family.</text>
</comment>
<sequence>MAIGENSQTLEHIGVTDDVISKTVQSAKSSQRSERRIRGVKRGVRSELSVSQGDWTRRGYANHKELLSTEGLRDEIPRIKCSEVTPEEFIERFEAPCQPCVITGLTEEWAAHHKWTWDKLLAKFPEHKFKVGSDDDGYAVRIKFKYYYEYLHSLEHGKDDSPLYIFDGTFADRAGSKALSEDYKAPEYFSEDLFKFVGEKRRPPYRWIVWGPARSGSSLHIDPLATSAWNALLMYAAKP</sequence>
<dbReference type="GO" id="GO:0005634">
    <property type="term" value="C:nucleus"/>
    <property type="evidence" value="ECO:0007669"/>
    <property type="project" value="UniProtKB-SubCell"/>
</dbReference>
<proteinExistence type="inferred from homology"/>
<evidence type="ECO:0000256" key="9">
    <source>
        <dbReference type="ARBA" id="ARBA00023163"/>
    </source>
</evidence>
<dbReference type="Proteomes" id="UP001190700">
    <property type="component" value="Unassembled WGS sequence"/>
</dbReference>
<evidence type="ECO:0000256" key="1">
    <source>
        <dbReference type="ARBA" id="ARBA00001954"/>
    </source>
</evidence>
<dbReference type="PANTHER" id="PTHR12480">
    <property type="entry name" value="ARGININE DEMETHYLASE AND LYSYL-HYDROXYLASE JMJD"/>
    <property type="match status" value="1"/>
</dbReference>
<keyword evidence="9" id="KW-0804">Transcription</keyword>
<dbReference type="PROSITE" id="PS51184">
    <property type="entry name" value="JMJC"/>
    <property type="match status" value="1"/>
</dbReference>
<comment type="subcellular location">
    <subcellularLocation>
        <location evidence="2">Nucleus</location>
    </subcellularLocation>
</comment>
<evidence type="ECO:0000256" key="2">
    <source>
        <dbReference type="ARBA" id="ARBA00004123"/>
    </source>
</evidence>
<evidence type="ECO:0000256" key="3">
    <source>
        <dbReference type="ARBA" id="ARBA00022723"/>
    </source>
</evidence>
<comment type="cofactor">
    <cofactor evidence="1">
        <name>Fe(2+)</name>
        <dbReference type="ChEBI" id="CHEBI:29033"/>
    </cofactor>
</comment>
<dbReference type="GO" id="GO:0005737">
    <property type="term" value="C:cytoplasm"/>
    <property type="evidence" value="ECO:0007669"/>
    <property type="project" value="TreeGrafter"/>
</dbReference>
<keyword evidence="5" id="KW-0223">Dioxygenase</keyword>
<dbReference type="InterPro" id="IPR003347">
    <property type="entry name" value="JmjC_dom"/>
</dbReference>
<protein>
    <recommendedName>
        <fullName evidence="12">JmjC domain-containing protein</fullName>
    </recommendedName>
</protein>
<evidence type="ECO:0000256" key="5">
    <source>
        <dbReference type="ARBA" id="ARBA00022964"/>
    </source>
</evidence>
<dbReference type="Gene3D" id="2.60.120.650">
    <property type="entry name" value="Cupin"/>
    <property type="match status" value="1"/>
</dbReference>
<keyword evidence="14" id="KW-1185">Reference proteome</keyword>
<keyword evidence="6" id="KW-0560">Oxidoreductase</keyword>
<keyword evidence="3" id="KW-0479">Metal-binding</keyword>
<keyword evidence="4" id="KW-0156">Chromatin regulator</keyword>
<evidence type="ECO:0000256" key="7">
    <source>
        <dbReference type="ARBA" id="ARBA00023004"/>
    </source>
</evidence>
<dbReference type="EMBL" id="LGRX02028365">
    <property type="protein sequence ID" value="KAK3248162.1"/>
    <property type="molecule type" value="Genomic_DNA"/>
</dbReference>
<dbReference type="GO" id="GO:0033749">
    <property type="term" value="F:histone H4R3 demethylase activity"/>
    <property type="evidence" value="ECO:0007669"/>
    <property type="project" value="TreeGrafter"/>
</dbReference>
<evidence type="ECO:0000313" key="14">
    <source>
        <dbReference type="Proteomes" id="UP001190700"/>
    </source>
</evidence>
<keyword evidence="10" id="KW-0539">Nucleus</keyword>
<evidence type="ECO:0000256" key="8">
    <source>
        <dbReference type="ARBA" id="ARBA00023015"/>
    </source>
</evidence>